<reference evidence="1" key="2">
    <citation type="submission" date="2012-06" db="EMBL/GenBank/DDBJ databases">
        <authorList>
            <person name="Yu Y."/>
            <person name="Currie J."/>
            <person name="Lomeli R."/>
            <person name="Angelova A."/>
            <person name="Collura K."/>
            <person name="Wissotski M."/>
            <person name="Campos D."/>
            <person name="Kudrna D."/>
            <person name="Golser W."/>
            <person name="Ashely E."/>
            <person name="Descour A."/>
            <person name="Fernandes J."/>
            <person name="Soderlund C."/>
            <person name="Walbot V."/>
        </authorList>
    </citation>
    <scope>NUCLEOTIDE SEQUENCE</scope>
    <source>
        <strain evidence="1">B73</strain>
    </source>
</reference>
<proteinExistence type="evidence at transcript level"/>
<dbReference type="EMBL" id="BT056029">
    <property type="protein sequence ID" value="ACL54636.1"/>
    <property type="molecule type" value="mRNA"/>
</dbReference>
<reference evidence="1" key="1">
    <citation type="journal article" date="2009" name="PLoS Genet.">
        <title>Sequencing, mapping, and analysis of 27,455 maize full-length cDNAs.</title>
        <authorList>
            <person name="Soderlund C."/>
            <person name="Descour A."/>
            <person name="Kudrna D."/>
            <person name="Bomhoff M."/>
            <person name="Boyd L."/>
            <person name="Currie J."/>
            <person name="Angelova A."/>
            <person name="Collura K."/>
            <person name="Wissotski M."/>
            <person name="Ashley E."/>
            <person name="Morrow D."/>
            <person name="Fernandes J."/>
            <person name="Walbot V."/>
            <person name="Yu Y."/>
        </authorList>
    </citation>
    <scope>NUCLEOTIDE SEQUENCE</scope>
    <source>
        <strain evidence="1">B73</strain>
    </source>
</reference>
<protein>
    <submittedName>
        <fullName evidence="1">Uncharacterized protein</fullName>
    </submittedName>
</protein>
<name>B8A387_MAIZE</name>
<dbReference type="AlphaFoldDB" id="B8A387"/>
<organism evidence="1">
    <name type="scientific">Zea mays</name>
    <name type="common">Maize</name>
    <dbReference type="NCBI Taxonomy" id="4577"/>
    <lineage>
        <taxon>Eukaryota</taxon>
        <taxon>Viridiplantae</taxon>
        <taxon>Streptophyta</taxon>
        <taxon>Embryophyta</taxon>
        <taxon>Tracheophyta</taxon>
        <taxon>Spermatophyta</taxon>
        <taxon>Magnoliopsida</taxon>
        <taxon>Liliopsida</taxon>
        <taxon>Poales</taxon>
        <taxon>Poaceae</taxon>
        <taxon>PACMAD clade</taxon>
        <taxon>Panicoideae</taxon>
        <taxon>Andropogonodae</taxon>
        <taxon>Andropogoneae</taxon>
        <taxon>Tripsacinae</taxon>
        <taxon>Zea</taxon>
    </lineage>
</organism>
<sequence length="179" mass="19446">MNDRAWLALKKNTYICMCAHACIYICMRVQQAAELVKGLNTCGARPPGPPALGLLSAPAVVAAAADAPVATRRWQEGQMESAAAAAVGMKKAAGWGCGWLRARSCWSSRWRRRFSSVNVSQQRLRISQSTSVCFSLVLALLFWNQTSTCLGLRFSCLAKAAFCFCSDALCTSTTRAKKK</sequence>
<evidence type="ECO:0000313" key="1">
    <source>
        <dbReference type="EMBL" id="ACL54636.1"/>
    </source>
</evidence>
<accession>B8A387</accession>